<name>A0A5N6P7U4_9ASTR</name>
<protein>
    <submittedName>
        <fullName evidence="2">Uncharacterized protein</fullName>
    </submittedName>
</protein>
<evidence type="ECO:0000313" key="3">
    <source>
        <dbReference type="Proteomes" id="UP000326396"/>
    </source>
</evidence>
<dbReference type="Proteomes" id="UP000326396">
    <property type="component" value="Linkage Group LG14"/>
</dbReference>
<organism evidence="2 3">
    <name type="scientific">Mikania micrantha</name>
    <name type="common">bitter vine</name>
    <dbReference type="NCBI Taxonomy" id="192012"/>
    <lineage>
        <taxon>Eukaryota</taxon>
        <taxon>Viridiplantae</taxon>
        <taxon>Streptophyta</taxon>
        <taxon>Embryophyta</taxon>
        <taxon>Tracheophyta</taxon>
        <taxon>Spermatophyta</taxon>
        <taxon>Magnoliopsida</taxon>
        <taxon>eudicotyledons</taxon>
        <taxon>Gunneridae</taxon>
        <taxon>Pentapetalae</taxon>
        <taxon>asterids</taxon>
        <taxon>campanulids</taxon>
        <taxon>Asterales</taxon>
        <taxon>Asteraceae</taxon>
        <taxon>Asteroideae</taxon>
        <taxon>Heliantheae alliance</taxon>
        <taxon>Eupatorieae</taxon>
        <taxon>Mikania</taxon>
    </lineage>
</organism>
<dbReference type="EMBL" id="SZYD01000006">
    <property type="protein sequence ID" value="KAD5961324.1"/>
    <property type="molecule type" value="Genomic_DNA"/>
</dbReference>
<feature type="region of interest" description="Disordered" evidence="1">
    <location>
        <begin position="1"/>
        <end position="29"/>
    </location>
</feature>
<proteinExistence type="predicted"/>
<feature type="compositionally biased region" description="Basic and acidic residues" evidence="1">
    <location>
        <begin position="12"/>
        <end position="25"/>
    </location>
</feature>
<gene>
    <name evidence="2" type="ORF">E3N88_12797</name>
</gene>
<evidence type="ECO:0000313" key="2">
    <source>
        <dbReference type="EMBL" id="KAD5961324.1"/>
    </source>
</evidence>
<dbReference type="AlphaFoldDB" id="A0A5N6P7U4"/>
<comment type="caution">
    <text evidence="2">The sequence shown here is derived from an EMBL/GenBank/DDBJ whole genome shotgun (WGS) entry which is preliminary data.</text>
</comment>
<sequence>MEGGNRGGRRSSRMEGEGAMERSYTRMEGGGPMEQWVYVVGYHQIWKKRGRKRKVEEERARQGWGYLAMIAGDYVSGEEDDENPDSSKPS</sequence>
<accession>A0A5N6P7U4</accession>
<evidence type="ECO:0000256" key="1">
    <source>
        <dbReference type="SAM" id="MobiDB-lite"/>
    </source>
</evidence>
<keyword evidence="3" id="KW-1185">Reference proteome</keyword>
<reference evidence="2 3" key="1">
    <citation type="submission" date="2019-05" db="EMBL/GenBank/DDBJ databases">
        <title>Mikania micrantha, genome provides insights into the molecular mechanism of rapid growth.</title>
        <authorList>
            <person name="Liu B."/>
        </authorList>
    </citation>
    <scope>NUCLEOTIDE SEQUENCE [LARGE SCALE GENOMIC DNA]</scope>
    <source>
        <strain evidence="2">NLD-2019</strain>
        <tissue evidence="2">Leaf</tissue>
    </source>
</reference>